<dbReference type="PANTHER" id="PTHR11579:SF0">
    <property type="entry name" value="PROTEIN-L-ISOASPARTATE(D-ASPARTATE) O-METHYLTRANSFERASE"/>
    <property type="match status" value="1"/>
</dbReference>
<dbReference type="HAMAP" id="MF_00090">
    <property type="entry name" value="PIMT"/>
    <property type="match status" value="1"/>
</dbReference>
<sequence>MDASDRLMAMKRMEMVQSLRQKGLVNEQVLDAMQRVERHRFVNRESSVSAYEDSAYPIGYGQTISQPYTVAYMTTLLLERCPPPGKILEIGTGSGYQAAILDALGYRVYSVERIPELHDRVVGLFKRLGLAISCRVGDGSLGWEEEAPFDGIIVTAAAPRCPEHLLEQLGDNGCLVIPVGEQNMQQMTVYRRVGERFEKELFHHFAFVPLIGREGWN</sequence>
<protein>
    <recommendedName>
        <fullName evidence="7">Protein-L-isoaspartate O-methyltransferase</fullName>
        <ecNumber evidence="7">2.1.1.77</ecNumber>
    </recommendedName>
    <alternativeName>
        <fullName evidence="7">L-isoaspartyl protein carboxyl methyltransferase</fullName>
    </alternativeName>
    <alternativeName>
        <fullName evidence="7">Protein L-isoaspartyl methyltransferase</fullName>
    </alternativeName>
    <alternativeName>
        <fullName evidence="7">Protein-beta-aspartate methyltransferase</fullName>
        <shortName evidence="7">PIMT</shortName>
    </alternativeName>
</protein>
<dbReference type="CDD" id="cd02440">
    <property type="entry name" value="AdoMet_MTases"/>
    <property type="match status" value="1"/>
</dbReference>
<dbReference type="EMBL" id="LMBR01000106">
    <property type="protein sequence ID" value="KUL30120.1"/>
    <property type="molecule type" value="Genomic_DNA"/>
</dbReference>
<comment type="function">
    <text evidence="7">Catalyzes the methyl esterification of L-isoaspartyl residues in peptides and proteins that result from spontaneous decomposition of normal L-aspartyl and L-asparaginyl residues. It plays a role in the repair and/or degradation of damaged proteins.</text>
</comment>
<dbReference type="RefSeq" id="WP_059138853.1">
    <property type="nucleotide sequence ID" value="NZ_LMBR01000106.1"/>
</dbReference>
<dbReference type="FunFam" id="3.40.50.150:FF:000010">
    <property type="entry name" value="Protein-L-isoaspartate O-methyltransferase"/>
    <property type="match status" value="1"/>
</dbReference>
<feature type="active site" evidence="7">
    <location>
        <position position="65"/>
    </location>
</feature>
<dbReference type="PROSITE" id="PS01279">
    <property type="entry name" value="PCMT"/>
    <property type="match status" value="1"/>
</dbReference>
<dbReference type="Pfam" id="PF01135">
    <property type="entry name" value="PCMT"/>
    <property type="match status" value="1"/>
</dbReference>
<evidence type="ECO:0000256" key="2">
    <source>
        <dbReference type="ARBA" id="ARBA00005369"/>
    </source>
</evidence>
<evidence type="ECO:0000256" key="3">
    <source>
        <dbReference type="ARBA" id="ARBA00022490"/>
    </source>
</evidence>
<evidence type="ECO:0000256" key="4">
    <source>
        <dbReference type="ARBA" id="ARBA00022603"/>
    </source>
</evidence>
<dbReference type="PANTHER" id="PTHR11579">
    <property type="entry name" value="PROTEIN-L-ISOASPARTATE O-METHYLTRANSFERASE"/>
    <property type="match status" value="1"/>
</dbReference>
<keyword evidence="5 7" id="KW-0808">Transferase</keyword>
<dbReference type="OrthoDB" id="9810066at2"/>
<dbReference type="SUPFAM" id="SSF53335">
    <property type="entry name" value="S-adenosyl-L-methionine-dependent methyltransferases"/>
    <property type="match status" value="1"/>
</dbReference>
<evidence type="ECO:0000256" key="7">
    <source>
        <dbReference type="HAMAP-Rule" id="MF_00090"/>
    </source>
</evidence>
<keyword evidence="9" id="KW-1185">Reference proteome</keyword>
<dbReference type="EC" id="2.1.1.77" evidence="7"/>
<dbReference type="NCBIfam" id="TIGR00080">
    <property type="entry name" value="pimt"/>
    <property type="match status" value="1"/>
</dbReference>
<evidence type="ECO:0000256" key="6">
    <source>
        <dbReference type="ARBA" id="ARBA00022691"/>
    </source>
</evidence>
<dbReference type="NCBIfam" id="NF001453">
    <property type="entry name" value="PRK00312.1"/>
    <property type="match status" value="1"/>
</dbReference>
<dbReference type="GO" id="GO:0030091">
    <property type="term" value="P:protein repair"/>
    <property type="evidence" value="ECO:0007669"/>
    <property type="project" value="UniProtKB-UniRule"/>
</dbReference>
<evidence type="ECO:0000256" key="1">
    <source>
        <dbReference type="ARBA" id="ARBA00004496"/>
    </source>
</evidence>
<gene>
    <name evidence="7" type="primary">pcm</name>
    <name evidence="8" type="ORF">ASB62_04790</name>
</gene>
<proteinExistence type="inferred from homology"/>
<comment type="subcellular location">
    <subcellularLocation>
        <location evidence="1 7">Cytoplasm</location>
    </subcellularLocation>
</comment>
<dbReference type="InterPro" id="IPR029063">
    <property type="entry name" value="SAM-dependent_MTases_sf"/>
</dbReference>
<dbReference type="InterPro" id="IPR000682">
    <property type="entry name" value="PCMT"/>
</dbReference>
<organism evidence="8 9">
    <name type="scientific">Chlorobium limicola</name>
    <dbReference type="NCBI Taxonomy" id="1092"/>
    <lineage>
        <taxon>Bacteria</taxon>
        <taxon>Pseudomonadati</taxon>
        <taxon>Chlorobiota</taxon>
        <taxon>Chlorobiia</taxon>
        <taxon>Chlorobiales</taxon>
        <taxon>Chlorobiaceae</taxon>
        <taxon>Chlorobium/Pelodictyon group</taxon>
        <taxon>Chlorobium</taxon>
    </lineage>
</organism>
<comment type="catalytic activity">
    <reaction evidence="7">
        <text>[protein]-L-isoaspartate + S-adenosyl-L-methionine = [protein]-L-isoaspartate alpha-methyl ester + S-adenosyl-L-homocysteine</text>
        <dbReference type="Rhea" id="RHEA:12705"/>
        <dbReference type="Rhea" id="RHEA-COMP:12143"/>
        <dbReference type="Rhea" id="RHEA-COMP:12144"/>
        <dbReference type="ChEBI" id="CHEBI:57856"/>
        <dbReference type="ChEBI" id="CHEBI:59789"/>
        <dbReference type="ChEBI" id="CHEBI:90596"/>
        <dbReference type="ChEBI" id="CHEBI:90598"/>
        <dbReference type="EC" id="2.1.1.77"/>
    </reaction>
</comment>
<accession>A0A101JNG2</accession>
<dbReference type="AlphaFoldDB" id="A0A101JNG2"/>
<dbReference type="Proteomes" id="UP000053937">
    <property type="component" value="Unassembled WGS sequence"/>
</dbReference>
<evidence type="ECO:0000256" key="5">
    <source>
        <dbReference type="ARBA" id="ARBA00022679"/>
    </source>
</evidence>
<dbReference type="GO" id="GO:0004719">
    <property type="term" value="F:protein-L-isoaspartate (D-aspartate) O-methyltransferase activity"/>
    <property type="evidence" value="ECO:0007669"/>
    <property type="project" value="UniProtKB-UniRule"/>
</dbReference>
<keyword evidence="4 7" id="KW-0489">Methyltransferase</keyword>
<evidence type="ECO:0000313" key="8">
    <source>
        <dbReference type="EMBL" id="KUL30120.1"/>
    </source>
</evidence>
<evidence type="ECO:0000313" key="9">
    <source>
        <dbReference type="Proteomes" id="UP000053937"/>
    </source>
</evidence>
<comment type="caution">
    <text evidence="8">The sequence shown here is derived from an EMBL/GenBank/DDBJ whole genome shotgun (WGS) entry which is preliminary data.</text>
</comment>
<reference evidence="8 9" key="1">
    <citation type="submission" date="2015-10" db="EMBL/GenBank/DDBJ databases">
        <title>Draft Genome Sequence of Chlorobium limicola strain Frasassi Growing under Artificial Lighting in the Frasassi Cave System.</title>
        <authorList>
            <person name="Mansor M."/>
            <person name="Macalady J."/>
        </authorList>
    </citation>
    <scope>NUCLEOTIDE SEQUENCE [LARGE SCALE GENOMIC DNA]</scope>
    <source>
        <strain evidence="8 9">Frasassi</strain>
    </source>
</reference>
<dbReference type="GO" id="GO:0005737">
    <property type="term" value="C:cytoplasm"/>
    <property type="evidence" value="ECO:0007669"/>
    <property type="project" value="UniProtKB-SubCell"/>
</dbReference>
<keyword evidence="3 7" id="KW-0963">Cytoplasm</keyword>
<name>A0A101JNG2_CHLLI</name>
<dbReference type="Gene3D" id="3.40.50.150">
    <property type="entry name" value="Vaccinia Virus protein VP39"/>
    <property type="match status" value="1"/>
</dbReference>
<keyword evidence="6 7" id="KW-0949">S-adenosyl-L-methionine</keyword>
<dbReference type="GO" id="GO:0032259">
    <property type="term" value="P:methylation"/>
    <property type="evidence" value="ECO:0007669"/>
    <property type="project" value="UniProtKB-KW"/>
</dbReference>
<comment type="similarity">
    <text evidence="2 7">Belongs to the methyltransferase superfamily. L-isoaspartyl/D-aspartyl protein methyltransferase family.</text>
</comment>